<proteinExistence type="predicted"/>
<evidence type="ECO:0000313" key="2">
    <source>
        <dbReference type="Proteomes" id="UP000243588"/>
    </source>
</evidence>
<sequence>MCYFVYLKGNTFGFVLKNKRHYESDVCSIYNF</sequence>
<organism evidence="1 2">
    <name type="scientific">Myroides phaeus</name>
    <dbReference type="NCBI Taxonomy" id="702745"/>
    <lineage>
        <taxon>Bacteria</taxon>
        <taxon>Pseudomonadati</taxon>
        <taxon>Bacteroidota</taxon>
        <taxon>Flavobacteriia</taxon>
        <taxon>Flavobacteriales</taxon>
        <taxon>Flavobacteriaceae</taxon>
        <taxon>Myroides</taxon>
    </lineage>
</organism>
<accession>A0A1G8GAG0</accession>
<dbReference type="AlphaFoldDB" id="A0A1G8GAG0"/>
<reference evidence="2" key="1">
    <citation type="submission" date="2016-10" db="EMBL/GenBank/DDBJ databases">
        <authorList>
            <person name="Varghese N."/>
            <person name="Submissions S."/>
        </authorList>
    </citation>
    <scope>NUCLEOTIDE SEQUENCE [LARGE SCALE GENOMIC DNA]</scope>
    <source>
        <strain evidence="2">DSM 23313</strain>
    </source>
</reference>
<gene>
    <name evidence="1" type="ORF">SAMN05421818_12431</name>
</gene>
<dbReference type="EMBL" id="FNDQ01000024">
    <property type="protein sequence ID" value="SDH91354.1"/>
    <property type="molecule type" value="Genomic_DNA"/>
</dbReference>
<name>A0A1G8GAG0_9FLAO</name>
<dbReference type="Proteomes" id="UP000243588">
    <property type="component" value="Unassembled WGS sequence"/>
</dbReference>
<protein>
    <submittedName>
        <fullName evidence="1">Uncharacterized protein</fullName>
    </submittedName>
</protein>
<keyword evidence="2" id="KW-1185">Reference proteome</keyword>
<evidence type="ECO:0000313" key="1">
    <source>
        <dbReference type="EMBL" id="SDH91354.1"/>
    </source>
</evidence>